<evidence type="ECO:0000313" key="1">
    <source>
        <dbReference type="EMBL" id="KAG6970583.1"/>
    </source>
</evidence>
<sequence>MPPKRIWAPRGKSYKIWSSQTHSVRLTAVLTIRADGEFLKIAAPVIVKLMYYFILLQEKVTGYFYC</sequence>
<dbReference type="AlphaFoldDB" id="A0A8J5INU6"/>
<dbReference type="EMBL" id="JAENGY010000177">
    <property type="protein sequence ID" value="KAG6970583.1"/>
    <property type="molecule type" value="Genomic_DNA"/>
</dbReference>
<gene>
    <name evidence="1" type="ORF">JG688_00004801</name>
</gene>
<keyword evidence="2" id="KW-1185">Reference proteome</keyword>
<dbReference type="Proteomes" id="UP000709295">
    <property type="component" value="Unassembled WGS sequence"/>
</dbReference>
<comment type="caution">
    <text evidence="1">The sequence shown here is derived from an EMBL/GenBank/DDBJ whole genome shotgun (WGS) entry which is preliminary data.</text>
</comment>
<name>A0A8J5INU6_9STRA</name>
<reference evidence="1" key="1">
    <citation type="submission" date="2021-01" db="EMBL/GenBank/DDBJ databases">
        <title>Phytophthora aleatoria, a newly-described species from Pinus radiata is distinct from Phytophthora cactorum isolates based on comparative genomics.</title>
        <authorList>
            <person name="Mcdougal R."/>
            <person name="Panda P."/>
            <person name="Williams N."/>
            <person name="Studholme D.J."/>
        </authorList>
    </citation>
    <scope>NUCLEOTIDE SEQUENCE</scope>
    <source>
        <strain evidence="1">NZFS 4037</strain>
    </source>
</reference>
<accession>A0A8J5INU6</accession>
<evidence type="ECO:0000313" key="2">
    <source>
        <dbReference type="Proteomes" id="UP000709295"/>
    </source>
</evidence>
<proteinExistence type="predicted"/>
<organism evidence="1 2">
    <name type="scientific">Phytophthora aleatoria</name>
    <dbReference type="NCBI Taxonomy" id="2496075"/>
    <lineage>
        <taxon>Eukaryota</taxon>
        <taxon>Sar</taxon>
        <taxon>Stramenopiles</taxon>
        <taxon>Oomycota</taxon>
        <taxon>Peronosporomycetes</taxon>
        <taxon>Peronosporales</taxon>
        <taxon>Peronosporaceae</taxon>
        <taxon>Phytophthora</taxon>
    </lineage>
</organism>
<protein>
    <submittedName>
        <fullName evidence="1">Uncharacterized protein</fullName>
    </submittedName>
</protein>